<name>E7G6H2_9FIRM</name>
<dbReference type="Proteomes" id="UP000003157">
    <property type="component" value="Unassembled WGS sequence"/>
</dbReference>
<dbReference type="GO" id="GO:0006047">
    <property type="term" value="P:UDP-N-acetylglucosamine metabolic process"/>
    <property type="evidence" value="ECO:0007669"/>
    <property type="project" value="TreeGrafter"/>
</dbReference>
<feature type="domain" description="SIS" evidence="2">
    <location>
        <begin position="30"/>
        <end position="172"/>
    </location>
</feature>
<accession>E7G6H2</accession>
<dbReference type="GO" id="GO:0097367">
    <property type="term" value="F:carbohydrate derivative binding"/>
    <property type="evidence" value="ECO:0007669"/>
    <property type="project" value="InterPro"/>
</dbReference>
<dbReference type="PANTHER" id="PTHR10937:SF17">
    <property type="entry name" value="GLUCOSAMINE-FRUCTOSE-6-PHOSPHATE AMINOTRANSFERASE"/>
    <property type="match status" value="1"/>
</dbReference>
<keyword evidence="1" id="KW-0677">Repeat</keyword>
<proteinExistence type="predicted"/>
<dbReference type="CDD" id="cd05008">
    <property type="entry name" value="SIS_GlmS_GlmD_1"/>
    <property type="match status" value="1"/>
</dbReference>
<keyword evidence="4" id="KW-1185">Reference proteome</keyword>
<dbReference type="eggNOG" id="COG0449">
    <property type="taxonomic scope" value="Bacteria"/>
</dbReference>
<dbReference type="InterPro" id="IPR035466">
    <property type="entry name" value="GlmS/AgaS_SIS"/>
</dbReference>
<dbReference type="AlphaFoldDB" id="E7G6H2"/>
<dbReference type="OrthoDB" id="5150296at2"/>
<sequence>MENKMWTYIDEQKDVLTNILNQEEKILSSLPDAFINKKEIIITASGSSLNAAMLVKTMLEKEIGCLIQVETPFQLRYYSPLLHLPHKHKLLIVLSQTGKSIGTLECLQIAKNNYIPTIAITADNKSPIAIQADTHINMPCGKEPVGPKTKGFTATVLTLHLMIMKLFQLSSQSIIKEYHQSINELPQNIQHAKKWCEEHNEWAKAKAMSIVGFGINYPTAREGTLKILETMQIPVMNFDMEEFMHGPHRTIVNHSYLIMVETKGAGEVLMKNLIHFAKSKTENHLIISTFQEANQQTIHIGEYPMTSSWLNIVVIFQVICTYLPEINGMNSSDPIYGDFATTVGTRIA</sequence>
<dbReference type="GO" id="GO:0004360">
    <property type="term" value="F:glutamine-fructose-6-phosphate transaminase (isomerizing) activity"/>
    <property type="evidence" value="ECO:0007669"/>
    <property type="project" value="TreeGrafter"/>
</dbReference>
<evidence type="ECO:0000259" key="2">
    <source>
        <dbReference type="PROSITE" id="PS51464"/>
    </source>
</evidence>
<dbReference type="InterPro" id="IPR046348">
    <property type="entry name" value="SIS_dom_sf"/>
</dbReference>
<organism evidence="3 4">
    <name type="scientific">Coprobacillus cateniformis</name>
    <dbReference type="NCBI Taxonomy" id="100884"/>
    <lineage>
        <taxon>Bacteria</taxon>
        <taxon>Bacillati</taxon>
        <taxon>Bacillota</taxon>
        <taxon>Erysipelotrichia</taxon>
        <taxon>Erysipelotrichales</taxon>
        <taxon>Coprobacillaceae</taxon>
        <taxon>Coprobacillus</taxon>
    </lineage>
</organism>
<comment type="caution">
    <text evidence="3">The sequence shown here is derived from an EMBL/GenBank/DDBJ whole genome shotgun (WGS) entry which is preliminary data.</text>
</comment>
<dbReference type="Gene3D" id="3.40.50.10490">
    <property type="entry name" value="Glucose-6-phosphate isomerase like protein, domain 1"/>
    <property type="match status" value="2"/>
</dbReference>
<dbReference type="PROSITE" id="PS51464">
    <property type="entry name" value="SIS"/>
    <property type="match status" value="1"/>
</dbReference>
<dbReference type="EMBL" id="ADKX01000005">
    <property type="protein sequence ID" value="EFW06360.1"/>
    <property type="molecule type" value="Genomic_DNA"/>
</dbReference>
<dbReference type="GO" id="GO:0006002">
    <property type="term" value="P:fructose 6-phosphate metabolic process"/>
    <property type="evidence" value="ECO:0007669"/>
    <property type="project" value="TreeGrafter"/>
</dbReference>
<protein>
    <recommendedName>
        <fullName evidence="2">SIS domain-containing protein</fullName>
    </recommendedName>
</protein>
<dbReference type="SUPFAM" id="SSF53697">
    <property type="entry name" value="SIS domain"/>
    <property type="match status" value="1"/>
</dbReference>
<dbReference type="GO" id="GO:0006487">
    <property type="term" value="P:protein N-linked glycosylation"/>
    <property type="evidence" value="ECO:0007669"/>
    <property type="project" value="TreeGrafter"/>
</dbReference>
<gene>
    <name evidence="3" type="ORF">HMPREF9488_00360</name>
</gene>
<reference evidence="3 4" key="1">
    <citation type="submission" date="2010-12" db="EMBL/GenBank/DDBJ databases">
        <title>The Genome Sequence of Coprobacillus sp. strain 29_1.</title>
        <authorList>
            <consortium name="The Broad Institute Genome Sequencing Platform"/>
            <person name="Earl A."/>
            <person name="Ward D."/>
            <person name="Feldgarden M."/>
            <person name="Gevers D."/>
            <person name="Daigneault M."/>
            <person name="Sibley C.D."/>
            <person name="White A."/>
            <person name="Strauss J."/>
            <person name="Allen-Vercoe E."/>
            <person name="Young S.K."/>
            <person name="Zeng Q."/>
            <person name="Gargeya S."/>
            <person name="Fitzgerald M."/>
            <person name="Haas B."/>
            <person name="Abouelleil A."/>
            <person name="Alvarado L."/>
            <person name="Arachchi H.M."/>
            <person name="Berlin A."/>
            <person name="Brown A."/>
            <person name="Chapman S.B."/>
            <person name="Chen Z."/>
            <person name="Dunbar C."/>
            <person name="Freedman E."/>
            <person name="Gearin G."/>
            <person name="Gellesch M."/>
            <person name="Goldberg J."/>
            <person name="Griggs A."/>
            <person name="Gujja S."/>
            <person name="Heilman E."/>
            <person name="Heiman D."/>
            <person name="Howarth C."/>
            <person name="Larson L."/>
            <person name="Lui A."/>
            <person name="MacDonald P.J.P."/>
            <person name="Mehta T."/>
            <person name="Montmayeur A."/>
            <person name="Murphy C."/>
            <person name="Neiman D."/>
            <person name="Pearson M."/>
            <person name="Priest M."/>
            <person name="Roberts A."/>
            <person name="Saif S."/>
            <person name="Shea T."/>
            <person name="Shenoy N."/>
            <person name="Sisk P."/>
            <person name="Stolte C."/>
            <person name="Sykes S."/>
            <person name="White J."/>
            <person name="Yandava C."/>
            <person name="Nusbaum C."/>
            <person name="Birren B."/>
        </authorList>
    </citation>
    <scope>NUCLEOTIDE SEQUENCE [LARGE SCALE GENOMIC DNA]</scope>
    <source>
        <strain evidence="3 4">29_1</strain>
    </source>
</reference>
<evidence type="ECO:0000256" key="1">
    <source>
        <dbReference type="ARBA" id="ARBA00022737"/>
    </source>
</evidence>
<evidence type="ECO:0000313" key="4">
    <source>
        <dbReference type="Proteomes" id="UP000003157"/>
    </source>
</evidence>
<dbReference type="PANTHER" id="PTHR10937">
    <property type="entry name" value="GLUCOSAMINE--FRUCTOSE-6-PHOSPHATE AMINOTRANSFERASE, ISOMERIZING"/>
    <property type="match status" value="1"/>
</dbReference>
<dbReference type="InterPro" id="IPR001347">
    <property type="entry name" value="SIS_dom"/>
</dbReference>
<dbReference type="Pfam" id="PF01380">
    <property type="entry name" value="SIS"/>
    <property type="match status" value="1"/>
</dbReference>
<dbReference type="HOGENOM" id="CLU_012520_1_0_9"/>
<dbReference type="STRING" id="100884.GCA_000269565_01348"/>
<evidence type="ECO:0000313" key="3">
    <source>
        <dbReference type="EMBL" id="EFW06360.1"/>
    </source>
</evidence>